<protein>
    <submittedName>
        <fullName evidence="3">Uncharacterized protein</fullName>
    </submittedName>
</protein>
<sequence length="145" mass="16059">MLNKKWLVVLGLVSIFCFTQQAEAETTLDTSQDASASQVAEPTNLLIPNIPINNYGSISLLFSDRGRTIQWRPYLFNQEEVVNFSGSIRISLGSYSKTYNVNGARGVLDYDKIPRGWYNIEAFGYATDASQKTYKIGGGAIGVVY</sequence>
<feature type="signal peptide" evidence="1">
    <location>
        <begin position="1"/>
        <end position="24"/>
    </location>
</feature>
<evidence type="ECO:0000313" key="2">
    <source>
        <dbReference type="EMBL" id="ALS02670.1"/>
    </source>
</evidence>
<name>A0A0S3KEK3_9ENTE</name>
<evidence type="ECO:0000313" key="5">
    <source>
        <dbReference type="Proteomes" id="UP000183039"/>
    </source>
</evidence>
<dbReference type="Proteomes" id="UP000065511">
    <property type="component" value="Chromosome"/>
</dbReference>
<feature type="chain" id="PRO_5044546844" evidence="1">
    <location>
        <begin position="25"/>
        <end position="145"/>
    </location>
</feature>
<dbReference type="EMBL" id="CP013614">
    <property type="protein sequence ID" value="ALS02670.1"/>
    <property type="molecule type" value="Genomic_DNA"/>
</dbReference>
<evidence type="ECO:0000256" key="1">
    <source>
        <dbReference type="SAM" id="SignalP"/>
    </source>
</evidence>
<dbReference type="Proteomes" id="UP000183039">
    <property type="component" value="Unassembled WGS sequence"/>
</dbReference>
<reference evidence="3 5" key="1">
    <citation type="submission" date="2014-12" db="EMBL/GenBank/DDBJ databases">
        <title>Draft genome sequences of 29 type strains of Enterococci.</title>
        <authorList>
            <person name="Zhong Z."/>
            <person name="Sun Z."/>
            <person name="Liu W."/>
            <person name="Zhang W."/>
            <person name="Zhang H."/>
        </authorList>
    </citation>
    <scope>NUCLEOTIDE SEQUENCE [LARGE SCALE GENOMIC DNA]</scope>
    <source>
        <strain evidence="3 5">DSM 22801</strain>
    </source>
</reference>
<gene>
    <name evidence="2" type="ORF">ATZ33_15185</name>
    <name evidence="3" type="ORF">RV15_GL000001</name>
</gene>
<keyword evidence="1" id="KW-0732">Signal</keyword>
<reference evidence="2 4" key="2">
    <citation type="submission" date="2015-12" db="EMBL/GenBank/DDBJ databases">
        <authorList>
            <person name="Lauer A."/>
            <person name="Humrighouse B."/>
            <person name="Loparev V."/>
            <person name="Shewmaker P.L."/>
            <person name="Whitney A.M."/>
            <person name="McLaughlin R.W."/>
        </authorList>
    </citation>
    <scope>NUCLEOTIDE SEQUENCE [LARGE SCALE GENOMIC DNA]</scope>
    <source>
        <strain evidence="2 4">LMG 23085</strain>
    </source>
</reference>
<accession>A0A0S3KEK3</accession>
<proteinExistence type="predicted"/>
<keyword evidence="4" id="KW-1185">Reference proteome</keyword>
<evidence type="ECO:0000313" key="4">
    <source>
        <dbReference type="Proteomes" id="UP000065511"/>
    </source>
</evidence>
<organism evidence="3 5">
    <name type="scientific">Enterococcus silesiacus</name>
    <dbReference type="NCBI Taxonomy" id="332949"/>
    <lineage>
        <taxon>Bacteria</taxon>
        <taxon>Bacillati</taxon>
        <taxon>Bacillota</taxon>
        <taxon>Bacilli</taxon>
        <taxon>Lactobacillales</taxon>
        <taxon>Enterococcaceae</taxon>
        <taxon>Enterococcus</taxon>
    </lineage>
</organism>
<dbReference type="KEGG" id="ess:ATZ33_15185"/>
<evidence type="ECO:0000313" key="3">
    <source>
        <dbReference type="EMBL" id="OJG93399.1"/>
    </source>
</evidence>
<dbReference type="EMBL" id="JXLC01000001">
    <property type="protein sequence ID" value="OJG93399.1"/>
    <property type="molecule type" value="Genomic_DNA"/>
</dbReference>
<dbReference type="AlphaFoldDB" id="A0A0S3KEK3"/>